<dbReference type="EMBL" id="CP084930">
    <property type="protein sequence ID" value="USI73743.1"/>
    <property type="molecule type" value="Genomic_DNA"/>
</dbReference>
<gene>
    <name evidence="3" type="ORF">LHA26_04540</name>
</gene>
<evidence type="ECO:0000259" key="2">
    <source>
        <dbReference type="Pfam" id="PF10135"/>
    </source>
</evidence>
<sequence length="126" mass="12889">MIQPLSPLAATTGTTGTTGTAATGQNAKLKSAAQAFEAVFLRQMIGSMRQAQLADGAMDSSATDQFRDMADSRTADSMSTKGVLGIAKMLESQLSALPQVKAATAAADTAGRAVHVVGDLAKRFAL</sequence>
<dbReference type="Proteomes" id="UP001056937">
    <property type="component" value="Chromosome 1"/>
</dbReference>
<accession>A0ABY4XA47</accession>
<evidence type="ECO:0000313" key="3">
    <source>
        <dbReference type="EMBL" id="USI73743.1"/>
    </source>
</evidence>
<feature type="compositionally biased region" description="Low complexity" evidence="1">
    <location>
        <begin position="9"/>
        <end position="22"/>
    </location>
</feature>
<reference evidence="3" key="1">
    <citation type="journal article" date="2022" name="Toxins">
        <title>Genomic Analysis of Sphingopyxis sp. USTB-05 for Biodegrading Cyanobacterial Hepatotoxins.</title>
        <authorList>
            <person name="Liu C."/>
            <person name="Xu Q."/>
            <person name="Zhao Z."/>
            <person name="Zhang H."/>
            <person name="Liu X."/>
            <person name="Yin C."/>
            <person name="Liu Y."/>
            <person name="Yan H."/>
        </authorList>
    </citation>
    <scope>NUCLEOTIDE SEQUENCE</scope>
    <source>
        <strain evidence="3">NBD5</strain>
    </source>
</reference>
<feature type="region of interest" description="Disordered" evidence="1">
    <location>
        <begin position="1"/>
        <end position="22"/>
    </location>
</feature>
<dbReference type="RefSeq" id="WP_252167549.1">
    <property type="nucleotide sequence ID" value="NZ_CP084930.1"/>
</dbReference>
<keyword evidence="4" id="KW-1185">Reference proteome</keyword>
<evidence type="ECO:0000256" key="1">
    <source>
        <dbReference type="SAM" id="MobiDB-lite"/>
    </source>
</evidence>
<feature type="domain" description="Flagellar protein FlgJ N-terminal" evidence="2">
    <location>
        <begin position="47"/>
        <end position="93"/>
    </location>
</feature>
<protein>
    <submittedName>
        <fullName evidence="3">Rod-binding protein</fullName>
    </submittedName>
</protein>
<evidence type="ECO:0000313" key="4">
    <source>
        <dbReference type="Proteomes" id="UP001056937"/>
    </source>
</evidence>
<proteinExistence type="predicted"/>
<organism evidence="3 4">
    <name type="scientific">Sphingomonas morindae</name>
    <dbReference type="NCBI Taxonomy" id="1541170"/>
    <lineage>
        <taxon>Bacteria</taxon>
        <taxon>Pseudomonadati</taxon>
        <taxon>Pseudomonadota</taxon>
        <taxon>Alphaproteobacteria</taxon>
        <taxon>Sphingomonadales</taxon>
        <taxon>Sphingomonadaceae</taxon>
        <taxon>Sphingomonas</taxon>
    </lineage>
</organism>
<name>A0ABY4XA47_9SPHN</name>
<dbReference type="InterPro" id="IPR019301">
    <property type="entry name" value="Flagellar_prot_FlgJ_N"/>
</dbReference>
<dbReference type="Pfam" id="PF10135">
    <property type="entry name" value="Rod-binding"/>
    <property type="match status" value="1"/>
</dbReference>